<dbReference type="SUPFAM" id="SSF63829">
    <property type="entry name" value="Calcium-dependent phosphotriesterase"/>
    <property type="match status" value="2"/>
</dbReference>
<dbReference type="Pfam" id="PF00512">
    <property type="entry name" value="HisKA"/>
    <property type="match status" value="1"/>
</dbReference>
<dbReference type="InterPro" id="IPR036890">
    <property type="entry name" value="HATPase_C_sf"/>
</dbReference>
<dbReference type="OrthoDB" id="176203at2"/>
<evidence type="ECO:0000256" key="2">
    <source>
        <dbReference type="ARBA" id="ARBA00012438"/>
    </source>
</evidence>
<dbReference type="GO" id="GO:0000155">
    <property type="term" value="F:phosphorelay sensor kinase activity"/>
    <property type="evidence" value="ECO:0007669"/>
    <property type="project" value="InterPro"/>
</dbReference>
<keyword evidence="6" id="KW-0472">Membrane</keyword>
<evidence type="ECO:0000256" key="3">
    <source>
        <dbReference type="ARBA" id="ARBA00022553"/>
    </source>
</evidence>
<keyword evidence="6" id="KW-0812">Transmembrane</keyword>
<dbReference type="Gene3D" id="1.10.287.130">
    <property type="match status" value="1"/>
</dbReference>
<dbReference type="SUPFAM" id="SSF47384">
    <property type="entry name" value="Homodimeric domain of signal transducing histidine kinase"/>
    <property type="match status" value="1"/>
</dbReference>
<dbReference type="CDD" id="cd17546">
    <property type="entry name" value="REC_hyHK_CKI1_RcsC-like"/>
    <property type="match status" value="1"/>
</dbReference>
<dbReference type="Gene3D" id="3.30.565.10">
    <property type="entry name" value="Histidine kinase-like ATPase, C-terminal domain"/>
    <property type="match status" value="1"/>
</dbReference>
<feature type="domain" description="Histidine kinase" evidence="8">
    <location>
        <begin position="826"/>
        <end position="1043"/>
    </location>
</feature>
<dbReference type="EMBL" id="LDJM01000036">
    <property type="protein sequence ID" value="KRG74925.1"/>
    <property type="molecule type" value="Genomic_DNA"/>
</dbReference>
<feature type="chain" id="PRO_5006394956" description="histidine kinase" evidence="7">
    <location>
        <begin position="35"/>
        <end position="1194"/>
    </location>
</feature>
<evidence type="ECO:0000256" key="6">
    <source>
        <dbReference type="SAM" id="Phobius"/>
    </source>
</evidence>
<dbReference type="AlphaFoldDB" id="A0A0R0CYR8"/>
<reference evidence="10 11" key="1">
    <citation type="submission" date="2015-05" db="EMBL/GenBank/DDBJ databases">
        <title>Genome sequencing and analysis of members of genus Stenotrophomonas.</title>
        <authorList>
            <person name="Patil P.P."/>
            <person name="Midha S."/>
            <person name="Patil P.B."/>
        </authorList>
    </citation>
    <scope>NUCLEOTIDE SEQUENCE [LARGE SCALE GENOMIC DNA]</scope>
    <source>
        <strain evidence="10 11">DSM 24757</strain>
    </source>
</reference>
<dbReference type="Gene3D" id="2.60.40.10">
    <property type="entry name" value="Immunoglobulins"/>
    <property type="match status" value="1"/>
</dbReference>
<dbReference type="InterPro" id="IPR011041">
    <property type="entry name" value="Quinoprot_gluc/sorb_DH_b-prop"/>
</dbReference>
<dbReference type="SMART" id="SM00448">
    <property type="entry name" value="REC"/>
    <property type="match status" value="1"/>
</dbReference>
<dbReference type="PROSITE" id="PS50109">
    <property type="entry name" value="HIS_KIN"/>
    <property type="match status" value="1"/>
</dbReference>
<dbReference type="EC" id="2.7.13.3" evidence="2"/>
<protein>
    <recommendedName>
        <fullName evidence="2">histidine kinase</fullName>
        <ecNumber evidence="2">2.7.13.3</ecNumber>
    </recommendedName>
</protein>
<dbReference type="InterPro" id="IPR011006">
    <property type="entry name" value="CheY-like_superfamily"/>
</dbReference>
<dbReference type="InterPro" id="IPR011123">
    <property type="entry name" value="Y_Y_Y"/>
</dbReference>
<proteinExistence type="predicted"/>
<organism evidence="10 11">
    <name type="scientific">Stenotrophomonas ginsengisoli</name>
    <dbReference type="NCBI Taxonomy" id="336566"/>
    <lineage>
        <taxon>Bacteria</taxon>
        <taxon>Pseudomonadati</taxon>
        <taxon>Pseudomonadota</taxon>
        <taxon>Gammaproteobacteria</taxon>
        <taxon>Lysobacterales</taxon>
        <taxon>Lysobacteraceae</taxon>
        <taxon>Stenotrophomonas</taxon>
    </lineage>
</organism>
<dbReference type="InterPro" id="IPR011110">
    <property type="entry name" value="Reg_prop"/>
</dbReference>
<keyword evidence="7" id="KW-0732">Signal</keyword>
<keyword evidence="4" id="KW-0902">Two-component regulatory system</keyword>
<name>A0A0R0CYR8_9GAMM</name>
<comment type="catalytic activity">
    <reaction evidence="1">
        <text>ATP + protein L-histidine = ADP + protein N-phospho-L-histidine.</text>
        <dbReference type="EC" id="2.7.13.3"/>
    </reaction>
</comment>
<evidence type="ECO:0000256" key="4">
    <source>
        <dbReference type="ARBA" id="ARBA00023012"/>
    </source>
</evidence>
<dbReference type="InterPro" id="IPR015943">
    <property type="entry name" value="WD40/YVTN_repeat-like_dom_sf"/>
</dbReference>
<dbReference type="Gene3D" id="3.40.50.2300">
    <property type="match status" value="1"/>
</dbReference>
<sequence>MRNGHKRICTRSGCHAGMLALLVYAVLASVLAHAAEPTLPSPRMQRFLPSDGLPSRQVLQLARDSKGNVWAATADGLARIDGTDIQVWRNEPGQADSLPLNYVESLVVDDQDRVWVGSNGMGVLRLRADGRGFEVFPQIAQRCGTQVWSLAWMDGVLWIGGNGNGLCRVHADGRIEQIGVGDGPGQLRNGQIYSLRADPRGRMWIGTGAGLMRWENDRLHPVAADQLGEVVVTRISVDTDGRLWIGGHERLWQLRMSDETVQAVDGPDGQGLRSAAVLQDAQGSHWVGTASGLYLRDGQSMQQLHGGAMAGLWTPGSSVLDMLQDHEGGLWFATYSQGLAYLPPDWRRFNNVHQFDGRMLESISMTRSTADGDGFLITSDAGLFRLDAQGQLSRLLSRAQVNGKALWSVLVLPDGRILLGGRGELFWYERGTGRLTSRRIVPGEDPFQRVDMMTLMPDGSIWMLIHGIGLQQRSADGRLLRQLQRSGPEGLLDGLVHQLRPGPDGSLWITSEGGLQRWHNGQLTTVTGLPRAMAVYDIVFAYNDLLWLAGDGLIGRYRWKDNALELLDHVGPADGVPAVSLGGLLLADSGQLWATSSRGLIRWSGKRDVQLFGISDGLAETGFLDHPPSRNARHGLALNAGGLVYFDLDQPPVRLPPSQLQIRSLQVRSGGVGQLQQRQLHNGGITLQPDDSELVVVMRLVTHAGRGTQRYRFRVHGHDQDWLEVGQEGERSLAGLAPGNYLMEVQARSGQSGWSESVRLDIRMLPPWWATSQARILWVLCALLALVLAWWLLARRAEQRRRWRALQQRQQLAEQSSRFKTHFLSALGHEVRTPLTGVMGMSELLQKTALDARQRGWVDGIQAAGGQLLGLLDDALDMAGIEAGQLQLQCQPFVLSTLLGEVLAQLQGRAAAKGVRIAAPDDLPGRVLVHGDVVRLRQVLSNLLANALRHTAHGSIGLQVRLDSLGRGLRLEVHDSGQALAEEHRRHLFERFNGHDNAVQRVAGGGVGLAISRELVQAMGGHIGVDSAVDGGNCIAVDLPLRWELETLPSVAAGDGLPAGAVVPLSILLVEDDASVAEVISALLQARGHQVSHALNGLQALSLIVTEHFDVGLLDLDLPGMDGLSLARQIRSMGRQLPLLAVTARSDARAEEDVRDAGFDAYVRKPVTGVLLAEALVGMVARPASRDAATGEPA</sequence>
<dbReference type="SMART" id="SM00388">
    <property type="entry name" value="HisKA"/>
    <property type="match status" value="1"/>
</dbReference>
<dbReference type="InterPro" id="IPR004358">
    <property type="entry name" value="Sig_transdc_His_kin-like_C"/>
</dbReference>
<keyword evidence="3 5" id="KW-0597">Phosphoprotein</keyword>
<dbReference type="SUPFAM" id="SSF52172">
    <property type="entry name" value="CheY-like"/>
    <property type="match status" value="1"/>
</dbReference>
<dbReference type="Pfam" id="PF02518">
    <property type="entry name" value="HATPase_c"/>
    <property type="match status" value="1"/>
</dbReference>
<dbReference type="InterPro" id="IPR001789">
    <property type="entry name" value="Sig_transdc_resp-reg_receiver"/>
</dbReference>
<dbReference type="Proteomes" id="UP000050956">
    <property type="component" value="Unassembled WGS sequence"/>
</dbReference>
<evidence type="ECO:0000313" key="10">
    <source>
        <dbReference type="EMBL" id="KRG74925.1"/>
    </source>
</evidence>
<dbReference type="InterPro" id="IPR036097">
    <property type="entry name" value="HisK_dim/P_sf"/>
</dbReference>
<dbReference type="PATRIC" id="fig|336566.3.peg.2137"/>
<evidence type="ECO:0000313" key="11">
    <source>
        <dbReference type="Proteomes" id="UP000050956"/>
    </source>
</evidence>
<dbReference type="InterPro" id="IPR005467">
    <property type="entry name" value="His_kinase_dom"/>
</dbReference>
<dbReference type="CDD" id="cd00082">
    <property type="entry name" value="HisKA"/>
    <property type="match status" value="1"/>
</dbReference>
<feature type="domain" description="Response regulatory" evidence="9">
    <location>
        <begin position="1066"/>
        <end position="1180"/>
    </location>
</feature>
<dbReference type="PANTHER" id="PTHR45339">
    <property type="entry name" value="HYBRID SIGNAL TRANSDUCTION HISTIDINE KINASE J"/>
    <property type="match status" value="1"/>
</dbReference>
<evidence type="ECO:0000256" key="1">
    <source>
        <dbReference type="ARBA" id="ARBA00000085"/>
    </source>
</evidence>
<comment type="caution">
    <text evidence="10">The sequence shown here is derived from an EMBL/GenBank/DDBJ whole genome shotgun (WGS) entry which is preliminary data.</text>
</comment>
<dbReference type="PROSITE" id="PS50110">
    <property type="entry name" value="RESPONSE_REGULATORY"/>
    <property type="match status" value="1"/>
</dbReference>
<gene>
    <name evidence="10" type="ORF">ABB30_13140</name>
</gene>
<dbReference type="InterPro" id="IPR003594">
    <property type="entry name" value="HATPase_dom"/>
</dbReference>
<dbReference type="SMART" id="SM00387">
    <property type="entry name" value="HATPase_c"/>
    <property type="match status" value="1"/>
</dbReference>
<dbReference type="Pfam" id="PF00072">
    <property type="entry name" value="Response_reg"/>
    <property type="match status" value="1"/>
</dbReference>
<feature type="signal peptide" evidence="7">
    <location>
        <begin position="1"/>
        <end position="34"/>
    </location>
</feature>
<keyword evidence="6" id="KW-1133">Transmembrane helix</keyword>
<dbReference type="SUPFAM" id="SSF50952">
    <property type="entry name" value="Soluble quinoprotein glucose dehydrogenase"/>
    <property type="match status" value="1"/>
</dbReference>
<dbReference type="PRINTS" id="PR00344">
    <property type="entry name" value="BCTRLSENSOR"/>
</dbReference>
<dbReference type="Pfam" id="PF07495">
    <property type="entry name" value="Y_Y_Y"/>
    <property type="match status" value="1"/>
</dbReference>
<accession>A0A0R0CYR8</accession>
<dbReference type="SUPFAM" id="SSF55874">
    <property type="entry name" value="ATPase domain of HSP90 chaperone/DNA topoisomerase II/histidine kinase"/>
    <property type="match status" value="1"/>
</dbReference>
<feature type="transmembrane region" description="Helical" evidence="6">
    <location>
        <begin position="776"/>
        <end position="794"/>
    </location>
</feature>
<evidence type="ECO:0000259" key="8">
    <source>
        <dbReference type="PROSITE" id="PS50109"/>
    </source>
</evidence>
<dbReference type="Pfam" id="PF07494">
    <property type="entry name" value="Reg_prop"/>
    <property type="match status" value="2"/>
</dbReference>
<evidence type="ECO:0000259" key="9">
    <source>
        <dbReference type="PROSITE" id="PS50110"/>
    </source>
</evidence>
<dbReference type="InterPro" id="IPR003661">
    <property type="entry name" value="HisK_dim/P_dom"/>
</dbReference>
<feature type="modified residue" description="4-aspartylphosphate" evidence="5">
    <location>
        <position position="1115"/>
    </location>
</feature>
<dbReference type="PANTHER" id="PTHR45339:SF1">
    <property type="entry name" value="HYBRID SIGNAL TRANSDUCTION HISTIDINE KINASE J"/>
    <property type="match status" value="1"/>
</dbReference>
<keyword evidence="11" id="KW-1185">Reference proteome</keyword>
<dbReference type="InterPro" id="IPR013783">
    <property type="entry name" value="Ig-like_fold"/>
</dbReference>
<evidence type="ECO:0000256" key="7">
    <source>
        <dbReference type="SAM" id="SignalP"/>
    </source>
</evidence>
<evidence type="ECO:0000256" key="5">
    <source>
        <dbReference type="PROSITE-ProRule" id="PRU00169"/>
    </source>
</evidence>
<dbReference type="Gene3D" id="2.130.10.10">
    <property type="entry name" value="YVTN repeat-like/Quinoprotein amine dehydrogenase"/>
    <property type="match status" value="3"/>
</dbReference>
<dbReference type="STRING" id="336566.ABB30_13140"/>